<dbReference type="EMBL" id="AM406670">
    <property type="protein sequence ID" value="CAL95969.1"/>
    <property type="molecule type" value="Genomic_DNA"/>
</dbReference>
<proteinExistence type="predicted"/>
<dbReference type="PANTHER" id="PTHR43471">
    <property type="entry name" value="ABC TRANSPORTER PERMEASE"/>
    <property type="match status" value="1"/>
</dbReference>
<feature type="transmembrane region" description="Helical" evidence="1">
    <location>
        <begin position="52"/>
        <end position="74"/>
    </location>
</feature>
<dbReference type="HOGENOM" id="CLU_070325_0_0_4"/>
<feature type="transmembrane region" description="Helical" evidence="1">
    <location>
        <begin position="141"/>
        <end position="164"/>
    </location>
</feature>
<evidence type="ECO:0000313" key="3">
    <source>
        <dbReference type="Proteomes" id="UP000002588"/>
    </source>
</evidence>
<dbReference type="PANTHER" id="PTHR43471:SF10">
    <property type="entry name" value="SLL1107 PROTEIN"/>
    <property type="match status" value="1"/>
</dbReference>
<feature type="transmembrane region" description="Helical" evidence="1">
    <location>
        <begin position="243"/>
        <end position="263"/>
    </location>
</feature>
<dbReference type="RefSeq" id="WP_011767076.1">
    <property type="nucleotide sequence ID" value="NC_008702.1"/>
</dbReference>
<keyword evidence="1" id="KW-1133">Transmembrane helix</keyword>
<protein>
    <submittedName>
        <fullName evidence="2">Conserved hypothetical membrane protein</fullName>
    </submittedName>
</protein>
<keyword evidence="3" id="KW-1185">Reference proteome</keyword>
<accession>A1KAW3</accession>
<dbReference type="eggNOG" id="ENOG502ZCDY">
    <property type="taxonomic scope" value="Bacteria"/>
</dbReference>
<dbReference type="KEGG" id="azo:azo3353"/>
<dbReference type="STRING" id="62928.azo3353"/>
<gene>
    <name evidence="2" type="ordered locus">azo3353</name>
</gene>
<reference evidence="2 3" key="1">
    <citation type="journal article" date="2006" name="Nat. Biotechnol.">
        <title>Complete genome of the mutualistic, N2-fixing grass endophyte Azoarcus sp. strain BH72.</title>
        <authorList>
            <person name="Krause A."/>
            <person name="Ramakumar A."/>
            <person name="Bartels D."/>
            <person name="Battistoni F."/>
            <person name="Bekel T."/>
            <person name="Boch J."/>
            <person name="Boehm M."/>
            <person name="Friedrich F."/>
            <person name="Hurek T."/>
            <person name="Krause L."/>
            <person name="Linke B."/>
            <person name="McHardy A.C."/>
            <person name="Sarkar A."/>
            <person name="Schneiker S."/>
            <person name="Syed A.A."/>
            <person name="Thauer R."/>
            <person name="Vorhoelter F.-J."/>
            <person name="Weidner S."/>
            <person name="Puehler A."/>
            <person name="Reinhold-Hurek B."/>
            <person name="Kaiser O."/>
            <person name="Goesmann A."/>
        </authorList>
    </citation>
    <scope>NUCLEOTIDE SEQUENCE [LARGE SCALE GENOMIC DNA]</scope>
    <source>
        <strain evidence="2 3">BH72</strain>
    </source>
</reference>
<evidence type="ECO:0000256" key="1">
    <source>
        <dbReference type="SAM" id="Phobius"/>
    </source>
</evidence>
<name>A1KAW3_AZOSB</name>
<sequence>MSIAPDFKIGIRLALRARFVPIAVSLIVVLALTALLAGQFSGRQPATVTLDVGLSVIRLGTPLVAVFLLQELVLKEFDRRYFLNTLTYPRSRWRFFAGRLASVGALTFALLVALGVALAAATAAAGRGYAAATPPSLGWPYVITTALIALDLLVVVAMGGFLSVVARTPSFAVIGTLGLILVARSYSVVVALLEKDPTLVLSAPTYQSSVSVLGYLLPDLAALDVRMIALYGRMDFLPPNIEIRALSVFAYAVAFFGLAVAVFNRRRLE</sequence>
<organism evidence="2 3">
    <name type="scientific">Azoarcus sp. (strain BH72)</name>
    <dbReference type="NCBI Taxonomy" id="418699"/>
    <lineage>
        <taxon>Bacteria</taxon>
        <taxon>Pseudomonadati</taxon>
        <taxon>Pseudomonadota</taxon>
        <taxon>Betaproteobacteria</taxon>
        <taxon>Rhodocyclales</taxon>
        <taxon>Zoogloeaceae</taxon>
        <taxon>Azoarcus</taxon>
    </lineage>
</organism>
<dbReference type="Proteomes" id="UP000002588">
    <property type="component" value="Chromosome"/>
</dbReference>
<feature type="transmembrane region" description="Helical" evidence="1">
    <location>
        <begin position="95"/>
        <end position="121"/>
    </location>
</feature>
<feature type="transmembrane region" description="Helical" evidence="1">
    <location>
        <begin position="171"/>
        <end position="192"/>
    </location>
</feature>
<feature type="transmembrane region" description="Helical" evidence="1">
    <location>
        <begin position="20"/>
        <end position="40"/>
    </location>
</feature>
<dbReference type="AlphaFoldDB" id="A1KAW3"/>
<keyword evidence="1" id="KW-0812">Transmembrane</keyword>
<evidence type="ECO:0000313" key="2">
    <source>
        <dbReference type="EMBL" id="CAL95969.1"/>
    </source>
</evidence>
<keyword evidence="1" id="KW-0472">Membrane</keyword>